<dbReference type="Pfam" id="PF05118">
    <property type="entry name" value="Asp_Arg_Hydrox"/>
    <property type="match status" value="1"/>
</dbReference>
<dbReference type="SUPFAM" id="SSF51197">
    <property type="entry name" value="Clavaminate synthase-like"/>
    <property type="match status" value="1"/>
</dbReference>
<feature type="transmembrane region" description="Helical" evidence="4">
    <location>
        <begin position="287"/>
        <end position="305"/>
    </location>
</feature>
<dbReference type="InterPro" id="IPR051821">
    <property type="entry name" value="Asp/Asn_beta-hydroxylase"/>
</dbReference>
<dbReference type="EMBL" id="JBHSGG010000071">
    <property type="protein sequence ID" value="MFC4729897.1"/>
    <property type="molecule type" value="Genomic_DNA"/>
</dbReference>
<feature type="domain" description="Aspartyl/asparaginy/proline hydroxylase" evidence="5">
    <location>
        <begin position="75"/>
        <end position="228"/>
    </location>
</feature>
<evidence type="ECO:0000313" key="7">
    <source>
        <dbReference type="Proteomes" id="UP001595892"/>
    </source>
</evidence>
<evidence type="ECO:0000313" key="6">
    <source>
        <dbReference type="EMBL" id="MFC4729897.1"/>
    </source>
</evidence>
<reference evidence="7" key="1">
    <citation type="journal article" date="2019" name="Int. J. Syst. Evol. Microbiol.">
        <title>The Global Catalogue of Microorganisms (GCM) 10K type strain sequencing project: providing services to taxonomists for standard genome sequencing and annotation.</title>
        <authorList>
            <consortium name="The Broad Institute Genomics Platform"/>
            <consortium name="The Broad Institute Genome Sequencing Center for Infectious Disease"/>
            <person name="Wu L."/>
            <person name="Ma J."/>
        </authorList>
    </citation>
    <scope>NUCLEOTIDE SEQUENCE [LARGE SCALE GENOMIC DNA]</scope>
    <source>
        <strain evidence="7">CGMCC 1.13574</strain>
    </source>
</reference>
<evidence type="ECO:0000259" key="5">
    <source>
        <dbReference type="Pfam" id="PF05118"/>
    </source>
</evidence>
<keyword evidence="3" id="KW-0560">Oxidoreductase</keyword>
<proteinExistence type="inferred from homology"/>
<keyword evidence="4" id="KW-1133">Transmembrane helix</keyword>
<gene>
    <name evidence="6" type="ORF">ACFO3Q_17175</name>
</gene>
<keyword evidence="7" id="KW-1185">Reference proteome</keyword>
<sequence length="307" mass="34664">MHFFGPVALAVYAFLACVLLVHFVHGKVRLPLRRQLVNHSAFFAPYNLLAYAFSAVPVRPYLDPRDFPELRVLRDNWRVIRDEAAQLGEAGAIRASADNTDASFNSFFKEGWKRFYLKWYGEALPSAQALCPQTVALVNAIPSCRAAMFALLPPGAKLSPHRDPFAGSLRYHLGLITPNSDDCRIVVDGQGYAWRDGEDVMFDETYVHWAENRTDMPRVILFCDIERPLRAPMRGVNRIVSTVMGRATATGNGGGQRERVGAINRLYRLADRVGTWRRRFKKANPRLYRYGRIALVLAVAAAVVVRW</sequence>
<dbReference type="InterPro" id="IPR027443">
    <property type="entry name" value="IPNS-like_sf"/>
</dbReference>
<name>A0ABV9NNF6_9GAMM</name>
<comment type="similarity">
    <text evidence="1">Belongs to the aspartyl/asparaginyl beta-hydroxylase family.</text>
</comment>
<keyword evidence="2" id="KW-0223">Dioxygenase</keyword>
<dbReference type="PANTHER" id="PTHR46332">
    <property type="entry name" value="ASPARTATE BETA-HYDROXYLASE DOMAIN-CONTAINING PROTEIN 2"/>
    <property type="match status" value="1"/>
</dbReference>
<dbReference type="PANTHER" id="PTHR46332:SF5">
    <property type="entry name" value="ASPARTATE BETA-HYDROXYLASE DOMAIN CONTAINING 2"/>
    <property type="match status" value="1"/>
</dbReference>
<dbReference type="Gene3D" id="2.60.120.330">
    <property type="entry name" value="B-lactam Antibiotic, Isopenicillin N Synthase, Chain"/>
    <property type="match status" value="1"/>
</dbReference>
<keyword evidence="4" id="KW-0812">Transmembrane</keyword>
<comment type="caution">
    <text evidence="6">The sequence shown here is derived from an EMBL/GenBank/DDBJ whole genome shotgun (WGS) entry which is preliminary data.</text>
</comment>
<evidence type="ECO:0000256" key="4">
    <source>
        <dbReference type="SAM" id="Phobius"/>
    </source>
</evidence>
<evidence type="ECO:0000256" key="2">
    <source>
        <dbReference type="ARBA" id="ARBA00022964"/>
    </source>
</evidence>
<feature type="transmembrane region" description="Helical" evidence="4">
    <location>
        <begin position="6"/>
        <end position="24"/>
    </location>
</feature>
<evidence type="ECO:0000256" key="1">
    <source>
        <dbReference type="ARBA" id="ARBA00007730"/>
    </source>
</evidence>
<dbReference type="Proteomes" id="UP001595892">
    <property type="component" value="Unassembled WGS sequence"/>
</dbReference>
<organism evidence="6 7">
    <name type="scientific">Coralloluteibacterium thermophilum</name>
    <dbReference type="NCBI Taxonomy" id="2707049"/>
    <lineage>
        <taxon>Bacteria</taxon>
        <taxon>Pseudomonadati</taxon>
        <taxon>Pseudomonadota</taxon>
        <taxon>Gammaproteobacteria</taxon>
        <taxon>Lysobacterales</taxon>
        <taxon>Lysobacteraceae</taxon>
        <taxon>Coralloluteibacterium</taxon>
    </lineage>
</organism>
<evidence type="ECO:0000256" key="3">
    <source>
        <dbReference type="ARBA" id="ARBA00023002"/>
    </source>
</evidence>
<dbReference type="InterPro" id="IPR007803">
    <property type="entry name" value="Asp/Arg/Pro-Hydrxlase"/>
</dbReference>
<dbReference type="RefSeq" id="WP_377006229.1">
    <property type="nucleotide sequence ID" value="NZ_JBHSGG010000071.1"/>
</dbReference>
<accession>A0ABV9NNF6</accession>
<keyword evidence="4" id="KW-0472">Membrane</keyword>
<protein>
    <submittedName>
        <fullName evidence="6">Aspartyl/asparaginyl beta-hydroxylase domain-containing protein</fullName>
    </submittedName>
</protein>